<name>A0A974ND09_9GAMM</name>
<organism evidence="2 3">
    <name type="scientific">Entomomonas asaccharolytica</name>
    <dbReference type="NCBI Taxonomy" id="2785331"/>
    <lineage>
        <taxon>Bacteria</taxon>
        <taxon>Pseudomonadati</taxon>
        <taxon>Pseudomonadota</taxon>
        <taxon>Gammaproteobacteria</taxon>
        <taxon>Pseudomonadales</taxon>
        <taxon>Pseudomonadaceae</taxon>
        <taxon>Entomomonas</taxon>
    </lineage>
</organism>
<evidence type="ECO:0000313" key="3">
    <source>
        <dbReference type="Proteomes" id="UP000595278"/>
    </source>
</evidence>
<sequence>MNLRKAITMSLLAATLSLPVAAMNLNEAMSALGQAKASGQVGEMANGYLGIVKNEGNAAVITQLINDARKKEYQNLAKKNGITLNDVEVMAGQKAQEKTPAGQYINVGGKWQKK</sequence>
<evidence type="ECO:0000313" key="2">
    <source>
        <dbReference type="EMBL" id="QQP84294.1"/>
    </source>
</evidence>
<reference evidence="2 3" key="1">
    <citation type="submission" date="2021-01" db="EMBL/GenBank/DDBJ databases">
        <title>Entomomonas sp. F2A isolated from a house cricket (Acheta domesticus).</title>
        <authorList>
            <person name="Spergser J."/>
            <person name="Busse H.-J."/>
        </authorList>
    </citation>
    <scope>NUCLEOTIDE SEQUENCE [LARGE SCALE GENOMIC DNA]</scope>
    <source>
        <strain evidence="2 3">F2A</strain>
    </source>
</reference>
<keyword evidence="3" id="KW-1185">Reference proteome</keyword>
<dbReference type="Pfam" id="PF07027">
    <property type="entry name" value="DUF1318"/>
    <property type="match status" value="1"/>
</dbReference>
<keyword evidence="1" id="KW-0732">Signal</keyword>
<feature type="chain" id="PRO_5038068004" evidence="1">
    <location>
        <begin position="23"/>
        <end position="114"/>
    </location>
</feature>
<protein>
    <submittedName>
        <fullName evidence="2">YdbL family protein</fullName>
    </submittedName>
</protein>
<dbReference type="PIRSF" id="PIRSF025560">
    <property type="entry name" value="UCP025560"/>
    <property type="match status" value="1"/>
</dbReference>
<dbReference type="InterPro" id="IPR008309">
    <property type="entry name" value="YdbL"/>
</dbReference>
<proteinExistence type="predicted"/>
<dbReference type="RefSeq" id="WP_201090192.1">
    <property type="nucleotide sequence ID" value="NZ_CP067393.1"/>
</dbReference>
<dbReference type="Proteomes" id="UP000595278">
    <property type="component" value="Chromosome"/>
</dbReference>
<dbReference type="KEGG" id="eaz:JHT90_07590"/>
<dbReference type="EMBL" id="CP067393">
    <property type="protein sequence ID" value="QQP84294.1"/>
    <property type="molecule type" value="Genomic_DNA"/>
</dbReference>
<accession>A0A974ND09</accession>
<dbReference type="AlphaFoldDB" id="A0A974ND09"/>
<evidence type="ECO:0000256" key="1">
    <source>
        <dbReference type="SAM" id="SignalP"/>
    </source>
</evidence>
<gene>
    <name evidence="2" type="ORF">JHT90_07590</name>
</gene>
<feature type="signal peptide" evidence="1">
    <location>
        <begin position="1"/>
        <end position="22"/>
    </location>
</feature>